<dbReference type="PANTHER" id="PTHR46652:SF3">
    <property type="entry name" value="LEUCINE-RICH REPEAT-CONTAINING PROTEIN 9"/>
    <property type="match status" value="1"/>
</dbReference>
<dbReference type="SMART" id="SM00369">
    <property type="entry name" value="LRR_TYP"/>
    <property type="match status" value="2"/>
</dbReference>
<name>A0A5M3ELX3_LISMN</name>
<dbReference type="InterPro" id="IPR001611">
    <property type="entry name" value="Leu-rich_rpt"/>
</dbReference>
<keyword evidence="8" id="KW-0472">Membrane</keyword>
<evidence type="ECO:0000256" key="8">
    <source>
        <dbReference type="SAM" id="Phobius"/>
    </source>
</evidence>
<keyword evidence="6" id="KW-0677">Repeat</keyword>
<dbReference type="PANTHER" id="PTHR46652">
    <property type="entry name" value="LEUCINE-RICH REPEAT AND IQ DOMAIN-CONTAINING PROTEIN 1-RELATED"/>
    <property type="match status" value="1"/>
</dbReference>
<dbReference type="AlphaFoldDB" id="A0A5M3ELX3"/>
<feature type="region of interest" description="Disordered" evidence="7">
    <location>
        <begin position="930"/>
        <end position="965"/>
    </location>
</feature>
<feature type="domain" description="MucBP" evidence="10">
    <location>
        <begin position="391"/>
        <end position="453"/>
    </location>
</feature>
<sequence>MYKLVKIILALFLITTVFLPFSNVKAAPTDVVNIPDPVLNSGLKNIIGNPFLDEITEANMATITVADLSNMSGAPGYPVTGLIKDLTGLDKAVNMTKLYFSNQSQIKNLDKIKNLPNLKKIVAVTTGLNNISALGEMPALEEVELGGDYITDFTPLLEKENLTSFSYNSYAWSNPAYHQINNDEFKNFTKLKSLVKLDLTWNNITDLSPLTENDHITNLNLNYNQFTNVAPIATMKNLKVLYLNNNNLTSIDALNTLRGLTIAYADNNNITDLSNLKNFFEAMVAQGDYEGLQINNQTITLPTINIKKGATANSTNPTLDINGQKMPVSNISNDGTVSADNKTVSFANLPIGNKTVTYKAKFTATSSKGVPLSYSINVSQPINVSEQTDSTVSVFYQDENGNELAPTETLSGKSGEDYQTTEKTIANYQLKEIEGQASGQFTDTDSTVTYVYEKADGAPVTVKYVDADGNELATSDTLNGKIDAPYQTSAKSLSGWTVKTTPNNATGVFTNSKQTVTYVYEKADGAPVTVKYVDGDGNELATSDTLNGKIDAPYQTTAKSLSGWTVKTTPNNATGVFTNSKQTVTYVYEKADGAPVTVKYVDADGNELATSDTLNGKIDAPYQTSAKSISDWAVKTTPNNATGVFTNSKQTVTYVYEKADGAPVTVKYVDADGNELATSDTLNGKIDAPYQTSAKSLSGWTVKTTPNNATGVFTNSKQTVTYVYEKADGAPVTVKYLDGDGNELATSDTLNGKIDAPYQTTAKSLSGWTVKTTPANANGVFTNTNQTVTYVYEKADGAPVTVKYVDADGNELATSDTLNGKIDAPYQTSAKSLSGWTVKTTPNNATGVFTNSKQTVTYVYEKADGAPVTVKYVDADGNELATPDTLNGKLDTSYAVTAKNLSGWKLTATPSNANGVFTTDAQTVTFVYAKQEDDPKKDDKTPNNTKPDTNKTPIKINENKPTASKVTTIKRQTKLPKTGDTQQDSILFGLMGTCFVLLGIYSISKKNN</sequence>
<dbReference type="InterPro" id="IPR003591">
    <property type="entry name" value="Leu-rich_rpt_typical-subtyp"/>
</dbReference>
<comment type="caution">
    <text evidence="11">The sequence shown here is derived from an EMBL/GenBank/DDBJ whole genome shotgun (WGS) entry which is preliminary data.</text>
</comment>
<evidence type="ECO:0000256" key="3">
    <source>
        <dbReference type="ARBA" id="ARBA00022525"/>
    </source>
</evidence>
<keyword evidence="3" id="KW-0964">Secreted</keyword>
<feature type="domain" description="MucBP" evidence="10">
    <location>
        <begin position="731"/>
        <end position="793"/>
    </location>
</feature>
<evidence type="ECO:0000256" key="7">
    <source>
        <dbReference type="SAM" id="MobiDB-lite"/>
    </source>
</evidence>
<dbReference type="NCBIfam" id="TIGR01167">
    <property type="entry name" value="LPXTG_anchor"/>
    <property type="match status" value="1"/>
</dbReference>
<feature type="transmembrane region" description="Helical" evidence="8">
    <location>
        <begin position="986"/>
        <end position="1004"/>
    </location>
</feature>
<feature type="domain" description="MucBP" evidence="10">
    <location>
        <begin position="459"/>
        <end position="521"/>
    </location>
</feature>
<keyword evidence="5 9" id="KW-0732">Signal</keyword>
<dbReference type="GO" id="GO:0005576">
    <property type="term" value="C:extracellular region"/>
    <property type="evidence" value="ECO:0007669"/>
    <property type="project" value="UniProtKB-SubCell"/>
</dbReference>
<feature type="compositionally biased region" description="Low complexity" evidence="7">
    <location>
        <begin position="942"/>
        <end position="953"/>
    </location>
</feature>
<evidence type="ECO:0000256" key="9">
    <source>
        <dbReference type="SAM" id="SignalP"/>
    </source>
</evidence>
<dbReference type="Gene3D" id="3.80.10.10">
    <property type="entry name" value="Ribonuclease Inhibitor"/>
    <property type="match status" value="2"/>
</dbReference>
<feature type="domain" description="MucBP" evidence="10">
    <location>
        <begin position="799"/>
        <end position="861"/>
    </location>
</feature>
<dbReference type="InterPro" id="IPR009459">
    <property type="entry name" value="MucBP_dom"/>
</dbReference>
<feature type="compositionally biased region" description="Basic and acidic residues" evidence="7">
    <location>
        <begin position="930"/>
        <end position="941"/>
    </location>
</feature>
<keyword evidence="4" id="KW-0433">Leucine-rich repeat</keyword>
<evidence type="ECO:0000256" key="2">
    <source>
        <dbReference type="ARBA" id="ARBA00009432"/>
    </source>
</evidence>
<dbReference type="Pfam" id="PF12799">
    <property type="entry name" value="LRR_4"/>
    <property type="match status" value="1"/>
</dbReference>
<feature type="domain" description="MucBP" evidence="10">
    <location>
        <begin position="595"/>
        <end position="657"/>
    </location>
</feature>
<evidence type="ECO:0000256" key="1">
    <source>
        <dbReference type="ARBA" id="ARBA00004613"/>
    </source>
</evidence>
<proteinExistence type="inferred from homology"/>
<dbReference type="PROSITE" id="PS51450">
    <property type="entry name" value="LRR"/>
    <property type="match status" value="2"/>
</dbReference>
<reference evidence="11" key="1">
    <citation type="submission" date="2019-10" db="EMBL/GenBank/DDBJ databases">
        <authorList>
            <consortium name="GenomeTrakr: Next Generation Sequencing Network for Food Pathogen Tracability"/>
        </authorList>
    </citation>
    <scope>NUCLEOTIDE SEQUENCE</scope>
    <source>
        <strain evidence="11">CFSAN085152</strain>
    </source>
</reference>
<dbReference type="SUPFAM" id="SSF52058">
    <property type="entry name" value="L domain-like"/>
    <property type="match status" value="1"/>
</dbReference>
<comment type="subcellular location">
    <subcellularLocation>
        <location evidence="1">Secreted</location>
    </subcellularLocation>
</comment>
<feature type="domain" description="MucBP" evidence="10">
    <location>
        <begin position="663"/>
        <end position="725"/>
    </location>
</feature>
<accession>A0A5M3ELX3</accession>
<feature type="domain" description="MucBP" evidence="10">
    <location>
        <begin position="527"/>
        <end position="589"/>
    </location>
</feature>
<feature type="domain" description="MucBP" evidence="10">
    <location>
        <begin position="867"/>
        <end position="928"/>
    </location>
</feature>
<evidence type="ECO:0000259" key="10">
    <source>
        <dbReference type="Pfam" id="PF06458"/>
    </source>
</evidence>
<dbReference type="Pfam" id="PF06458">
    <property type="entry name" value="MucBP"/>
    <property type="match status" value="8"/>
</dbReference>
<dbReference type="SMART" id="SM00365">
    <property type="entry name" value="LRR_SD22"/>
    <property type="match status" value="3"/>
</dbReference>
<dbReference type="InterPro" id="IPR032675">
    <property type="entry name" value="LRR_dom_sf"/>
</dbReference>
<dbReference type="Gene3D" id="3.10.20.320">
    <property type="entry name" value="Putative peptidoglycan bound protein (lpxtg motif)"/>
    <property type="match status" value="8"/>
</dbReference>
<dbReference type="InterPro" id="IPR025875">
    <property type="entry name" value="Leu-rich_rpt_4"/>
</dbReference>
<feature type="chain" id="PRO_5024331797" evidence="9">
    <location>
        <begin position="27"/>
        <end position="1008"/>
    </location>
</feature>
<comment type="similarity">
    <text evidence="2">Belongs to the internalin family.</text>
</comment>
<dbReference type="InterPro" id="IPR050836">
    <property type="entry name" value="SDS22/Internalin_LRR"/>
</dbReference>
<evidence type="ECO:0000313" key="11">
    <source>
        <dbReference type="EMBL" id="EDH0938800.1"/>
    </source>
</evidence>
<feature type="signal peptide" evidence="9">
    <location>
        <begin position="1"/>
        <end position="26"/>
    </location>
</feature>
<organism evidence="11">
    <name type="scientific">Listeria monocytogenes</name>
    <dbReference type="NCBI Taxonomy" id="1639"/>
    <lineage>
        <taxon>Bacteria</taxon>
        <taxon>Bacillati</taxon>
        <taxon>Bacillota</taxon>
        <taxon>Bacilli</taxon>
        <taxon>Bacillales</taxon>
        <taxon>Listeriaceae</taxon>
        <taxon>Listeria</taxon>
    </lineage>
</organism>
<evidence type="ECO:0000256" key="4">
    <source>
        <dbReference type="ARBA" id="ARBA00022614"/>
    </source>
</evidence>
<dbReference type="EMBL" id="AAMGJA010000004">
    <property type="protein sequence ID" value="EDH0938800.1"/>
    <property type="molecule type" value="Genomic_DNA"/>
</dbReference>
<protein>
    <submittedName>
        <fullName evidence="11">LPXTG cell wall anchor domain-containing protein</fullName>
    </submittedName>
</protein>
<gene>
    <name evidence="11" type="ORF">GCV89_12470</name>
</gene>
<keyword evidence="8" id="KW-1133">Transmembrane helix</keyword>
<evidence type="ECO:0000256" key="6">
    <source>
        <dbReference type="ARBA" id="ARBA00022737"/>
    </source>
</evidence>
<dbReference type="InterPro" id="IPR014755">
    <property type="entry name" value="Cu-Rt/internalin_Ig-like"/>
</dbReference>
<dbReference type="Gene3D" id="2.60.40.1220">
    <property type="match status" value="1"/>
</dbReference>
<keyword evidence="8" id="KW-0812">Transmembrane</keyword>
<evidence type="ECO:0000256" key="5">
    <source>
        <dbReference type="ARBA" id="ARBA00022729"/>
    </source>
</evidence>